<evidence type="ECO:0000313" key="10">
    <source>
        <dbReference type="Proteomes" id="UP001320178"/>
    </source>
</evidence>
<dbReference type="Proteomes" id="UP001320178">
    <property type="component" value="Unassembled WGS sequence"/>
</dbReference>
<keyword evidence="2 7" id="KW-0812">Transmembrane</keyword>
<proteinExistence type="inferred from homology"/>
<keyword evidence="9" id="KW-0969">Cilium</keyword>
<keyword evidence="5 7" id="KW-0975">Bacterial flagellum</keyword>
<evidence type="ECO:0000256" key="2">
    <source>
        <dbReference type="ARBA" id="ARBA00022692"/>
    </source>
</evidence>
<comment type="caution">
    <text evidence="9">The sequence shown here is derived from an EMBL/GenBank/DDBJ whole genome shotgun (WGS) entry which is preliminary data.</text>
</comment>
<evidence type="ECO:0000256" key="6">
    <source>
        <dbReference type="ARBA" id="ARBA00037937"/>
    </source>
</evidence>
<keyword evidence="3 7" id="KW-1133">Transmembrane helix</keyword>
<keyword evidence="9" id="KW-0282">Flagellum</keyword>
<sequence length="145" mass="14984">MSNTPSTVSPAGVESLAVGGDALVGMATLGKTAAALALVIAIILICTALLKRWNPQQRAAGGHLRVVGSAAVGARERVVIVEIEDTWLVLGVGGGQVNKLHERQAPARPAGEKTGTQTEDERFAVRFARALKHNAGLGGSRRGES</sequence>
<evidence type="ECO:0000313" key="9">
    <source>
        <dbReference type="EMBL" id="MCE8053031.1"/>
    </source>
</evidence>
<feature type="transmembrane region" description="Helical" evidence="7">
    <location>
        <begin position="33"/>
        <end position="50"/>
    </location>
</feature>
<organism evidence="9 10">
    <name type="scientific">Billgrantia desiderata</name>
    <dbReference type="NCBI Taxonomy" id="52021"/>
    <lineage>
        <taxon>Bacteria</taxon>
        <taxon>Pseudomonadati</taxon>
        <taxon>Pseudomonadota</taxon>
        <taxon>Gammaproteobacteria</taxon>
        <taxon>Oceanospirillales</taxon>
        <taxon>Halomonadaceae</taxon>
        <taxon>Billgrantia</taxon>
    </lineage>
</organism>
<evidence type="ECO:0000256" key="1">
    <source>
        <dbReference type="ARBA" id="ARBA00022475"/>
    </source>
</evidence>
<accession>A0AAW4YWX2</accession>
<evidence type="ECO:0000256" key="8">
    <source>
        <dbReference type="SAM" id="MobiDB-lite"/>
    </source>
</evidence>
<evidence type="ECO:0000256" key="5">
    <source>
        <dbReference type="ARBA" id="ARBA00023143"/>
    </source>
</evidence>
<dbReference type="GO" id="GO:0009425">
    <property type="term" value="C:bacterial-type flagellum basal body"/>
    <property type="evidence" value="ECO:0007669"/>
    <property type="project" value="UniProtKB-SubCell"/>
</dbReference>
<dbReference type="GO" id="GO:0005886">
    <property type="term" value="C:plasma membrane"/>
    <property type="evidence" value="ECO:0007669"/>
    <property type="project" value="UniProtKB-SubCell"/>
</dbReference>
<protein>
    <recommendedName>
        <fullName evidence="7">Flagellar protein</fullName>
    </recommendedName>
</protein>
<dbReference type="AlphaFoldDB" id="A0AAW4YWX2"/>
<dbReference type="PANTHER" id="PTHR38766:SF1">
    <property type="entry name" value="FLAGELLAR PROTEIN FLIO"/>
    <property type="match status" value="1"/>
</dbReference>
<evidence type="ECO:0000256" key="7">
    <source>
        <dbReference type="RuleBase" id="RU362064"/>
    </source>
</evidence>
<dbReference type="EMBL" id="JABFTS010000008">
    <property type="protein sequence ID" value="MCE8053031.1"/>
    <property type="molecule type" value="Genomic_DNA"/>
</dbReference>
<keyword evidence="4 7" id="KW-0472">Membrane</keyword>
<dbReference type="InterPro" id="IPR022781">
    <property type="entry name" value="Flagellar_biosynth_FliO"/>
</dbReference>
<dbReference type="RefSeq" id="WP_086509951.1">
    <property type="nucleotide sequence ID" value="NZ_FNVC01000039.1"/>
</dbReference>
<feature type="region of interest" description="Disordered" evidence="8">
    <location>
        <begin position="100"/>
        <end position="119"/>
    </location>
</feature>
<dbReference type="PANTHER" id="PTHR38766">
    <property type="entry name" value="FLAGELLAR PROTEIN FLIO"/>
    <property type="match status" value="1"/>
</dbReference>
<dbReference type="InterPro" id="IPR052205">
    <property type="entry name" value="FliO/MopB"/>
</dbReference>
<keyword evidence="1 7" id="KW-1003">Cell membrane</keyword>
<name>A0AAW4YWX2_9GAMM</name>
<gene>
    <name evidence="9" type="primary">fliO</name>
    <name evidence="9" type="ORF">HOP61_17205</name>
</gene>
<reference evidence="9" key="1">
    <citation type="submission" date="2020-05" db="EMBL/GenBank/DDBJ databases">
        <authorList>
            <person name="Wang L."/>
            <person name="Shao Z."/>
        </authorList>
    </citation>
    <scope>NUCLEOTIDE SEQUENCE</scope>
    <source>
        <strain evidence="9">MCCC 1A05776</strain>
    </source>
</reference>
<dbReference type="NCBIfam" id="TIGR03500">
    <property type="entry name" value="FliO_TIGR"/>
    <property type="match status" value="1"/>
</dbReference>
<dbReference type="GO" id="GO:0044781">
    <property type="term" value="P:bacterial-type flagellum organization"/>
    <property type="evidence" value="ECO:0007669"/>
    <property type="project" value="UniProtKB-UniRule"/>
</dbReference>
<evidence type="ECO:0000256" key="4">
    <source>
        <dbReference type="ARBA" id="ARBA00023136"/>
    </source>
</evidence>
<evidence type="ECO:0000256" key="3">
    <source>
        <dbReference type="ARBA" id="ARBA00022989"/>
    </source>
</evidence>
<comment type="subcellular location">
    <subcellularLocation>
        <location evidence="7">Cell membrane</location>
    </subcellularLocation>
    <subcellularLocation>
        <location evidence="7">Bacterial flagellum basal body</location>
    </subcellularLocation>
</comment>
<dbReference type="Pfam" id="PF04347">
    <property type="entry name" value="FliO"/>
    <property type="match status" value="1"/>
</dbReference>
<keyword evidence="9" id="KW-0966">Cell projection</keyword>
<reference evidence="9" key="2">
    <citation type="journal article" date="2021" name="Front. Microbiol.">
        <title>Aerobic Denitrification and Heterotrophic Sulfur Oxidation in the Genus Halomonas Revealed by Six Novel Species Characterizations and Genome-Based Analysis.</title>
        <authorList>
            <person name="Wang L."/>
            <person name="Shao Z."/>
        </authorList>
    </citation>
    <scope>NUCLEOTIDE SEQUENCE</scope>
    <source>
        <strain evidence="9">MCCC 1A05776</strain>
    </source>
</reference>
<comment type="similarity">
    <text evidence="6 7">Belongs to the FliO/MopB family.</text>
</comment>